<protein>
    <submittedName>
        <fullName evidence="1">Uncharacterized protein</fullName>
    </submittedName>
</protein>
<keyword evidence="2" id="KW-1185">Reference proteome</keyword>
<accession>A0A9Q0GL87</accession>
<dbReference type="EMBL" id="JAMYWD010000695">
    <property type="protein sequence ID" value="KAJ4948014.1"/>
    <property type="molecule type" value="Genomic_DNA"/>
</dbReference>
<dbReference type="AlphaFoldDB" id="A0A9Q0GL87"/>
<sequence length="161" mass="18108">MPLFLIKRKSILKFIGSFQLTVESFSSRSTRVELRSSSSSGSYLNAVLLNNRTQAVLSLFKDLGKAWYRRPKGLAYAKFQLFDGSGDLRFELCISLVLNLSVGTLSEIPSFPPGGLLAYWPLWSNSPPLLFPSYCSPSTLLPYPVLSYPYSQERPACYLEY</sequence>
<comment type="caution">
    <text evidence="1">The sequence shown here is derived from an EMBL/GenBank/DDBJ whole genome shotgun (WGS) entry which is preliminary data.</text>
</comment>
<evidence type="ECO:0000313" key="1">
    <source>
        <dbReference type="EMBL" id="KAJ4948014.1"/>
    </source>
</evidence>
<proteinExistence type="predicted"/>
<dbReference type="Proteomes" id="UP001141806">
    <property type="component" value="Unassembled WGS sequence"/>
</dbReference>
<evidence type="ECO:0000313" key="2">
    <source>
        <dbReference type="Proteomes" id="UP001141806"/>
    </source>
</evidence>
<reference evidence="1" key="1">
    <citation type="journal article" date="2023" name="Plant J.">
        <title>The genome of the king protea, Protea cynaroides.</title>
        <authorList>
            <person name="Chang J."/>
            <person name="Duong T.A."/>
            <person name="Schoeman C."/>
            <person name="Ma X."/>
            <person name="Roodt D."/>
            <person name="Barker N."/>
            <person name="Li Z."/>
            <person name="Van de Peer Y."/>
            <person name="Mizrachi E."/>
        </authorList>
    </citation>
    <scope>NUCLEOTIDE SEQUENCE</scope>
    <source>
        <tissue evidence="1">Young leaves</tissue>
    </source>
</reference>
<name>A0A9Q0GL87_9MAGN</name>
<organism evidence="1 2">
    <name type="scientific">Protea cynaroides</name>
    <dbReference type="NCBI Taxonomy" id="273540"/>
    <lineage>
        <taxon>Eukaryota</taxon>
        <taxon>Viridiplantae</taxon>
        <taxon>Streptophyta</taxon>
        <taxon>Embryophyta</taxon>
        <taxon>Tracheophyta</taxon>
        <taxon>Spermatophyta</taxon>
        <taxon>Magnoliopsida</taxon>
        <taxon>Proteales</taxon>
        <taxon>Proteaceae</taxon>
        <taxon>Protea</taxon>
    </lineage>
</organism>
<gene>
    <name evidence="1" type="ORF">NE237_016298</name>
</gene>